<feature type="domain" description="HTH lacI-type" evidence="4">
    <location>
        <begin position="2"/>
        <end position="56"/>
    </location>
</feature>
<evidence type="ECO:0000256" key="3">
    <source>
        <dbReference type="ARBA" id="ARBA00023163"/>
    </source>
</evidence>
<dbReference type="GO" id="GO:0003700">
    <property type="term" value="F:DNA-binding transcription factor activity"/>
    <property type="evidence" value="ECO:0007669"/>
    <property type="project" value="TreeGrafter"/>
</dbReference>
<organism evidence="5 6">
    <name type="scientific">Defluviitoga tunisiensis</name>
    <dbReference type="NCBI Taxonomy" id="1006576"/>
    <lineage>
        <taxon>Bacteria</taxon>
        <taxon>Thermotogati</taxon>
        <taxon>Thermotogota</taxon>
        <taxon>Thermotogae</taxon>
        <taxon>Petrotogales</taxon>
        <taxon>Petrotogaceae</taxon>
        <taxon>Defluviitoga</taxon>
    </lineage>
</organism>
<evidence type="ECO:0000259" key="4">
    <source>
        <dbReference type="PROSITE" id="PS50932"/>
    </source>
</evidence>
<dbReference type="InterPro" id="IPR000843">
    <property type="entry name" value="HTH_LacI"/>
</dbReference>
<sequence length="333" mass="37257">MPTIDEVAKLAGVSIATVSRVLNSKNTVSEKTREKVLKVIEELNYKPSTIARDLANKKTSFQIGVIISERIAKILKNRDHYGISEFYLTVLTGIESYSKENNISFEVKTFEECRGDFLKTIDGFLVVGGDKLPRCVEECDLPKVLVDNYIPTLKVDSIVSNGFDGAYYAINKMIERGYTRIVHIHGSVSFYGFRDRFDGYTAAMSDNGLLPQTFECDETPEGISYALNLALSKNPEIIFASNDVIALTILNTLKKIGIAVPNDIQLIGFDDIISASISEPKLSTLKVFKYEMGNIALSRLIDLINEKNPHPVLISLFTTFMERETTKKEKEVK</sequence>
<evidence type="ECO:0000256" key="2">
    <source>
        <dbReference type="ARBA" id="ARBA00023125"/>
    </source>
</evidence>
<dbReference type="EMBL" id="LN824141">
    <property type="protein sequence ID" value="CEP78016.1"/>
    <property type="molecule type" value="Genomic_DNA"/>
</dbReference>
<evidence type="ECO:0000313" key="6">
    <source>
        <dbReference type="Proteomes" id="UP000032809"/>
    </source>
</evidence>
<dbReference type="InterPro" id="IPR010982">
    <property type="entry name" value="Lambda_DNA-bd_dom_sf"/>
</dbReference>
<dbReference type="GO" id="GO:0000976">
    <property type="term" value="F:transcription cis-regulatory region binding"/>
    <property type="evidence" value="ECO:0007669"/>
    <property type="project" value="TreeGrafter"/>
</dbReference>
<dbReference type="SMART" id="SM00354">
    <property type="entry name" value="HTH_LACI"/>
    <property type="match status" value="1"/>
</dbReference>
<dbReference type="RefSeq" id="WP_045087549.1">
    <property type="nucleotide sequence ID" value="NZ_LN824141.1"/>
</dbReference>
<dbReference type="Proteomes" id="UP000032809">
    <property type="component" value="Chromosome I"/>
</dbReference>
<dbReference type="PROSITE" id="PS00356">
    <property type="entry name" value="HTH_LACI_1"/>
    <property type="match status" value="1"/>
</dbReference>
<keyword evidence="3" id="KW-0804">Transcription</keyword>
<keyword evidence="2" id="KW-0238">DNA-binding</keyword>
<dbReference type="HOGENOM" id="CLU_037628_6_1_0"/>
<dbReference type="OrthoDB" id="47944at2"/>
<dbReference type="SUPFAM" id="SSF47413">
    <property type="entry name" value="lambda repressor-like DNA-binding domains"/>
    <property type="match status" value="1"/>
</dbReference>
<dbReference type="PANTHER" id="PTHR30146">
    <property type="entry name" value="LACI-RELATED TRANSCRIPTIONAL REPRESSOR"/>
    <property type="match status" value="1"/>
</dbReference>
<evidence type="ECO:0000256" key="1">
    <source>
        <dbReference type="ARBA" id="ARBA00023015"/>
    </source>
</evidence>
<dbReference type="Gene3D" id="3.40.50.2300">
    <property type="match status" value="2"/>
</dbReference>
<dbReference type="PANTHER" id="PTHR30146:SF154">
    <property type="entry name" value="TRANSCRIPTION REGULATOR, MEMBER OF GALR FAMILY"/>
    <property type="match status" value="1"/>
</dbReference>
<dbReference type="PATRIC" id="fig|1006576.9.peg.687"/>
<dbReference type="Gene3D" id="1.10.260.40">
    <property type="entry name" value="lambda repressor-like DNA-binding domains"/>
    <property type="match status" value="1"/>
</dbReference>
<name>A0A0C7NJ98_DEFTU</name>
<keyword evidence="6" id="KW-1185">Reference proteome</keyword>
<accession>A0A0C7NJ98</accession>
<dbReference type="SUPFAM" id="SSF53822">
    <property type="entry name" value="Periplasmic binding protein-like I"/>
    <property type="match status" value="1"/>
</dbReference>
<dbReference type="PRINTS" id="PR00036">
    <property type="entry name" value="HTHLACI"/>
</dbReference>
<dbReference type="InterPro" id="IPR046335">
    <property type="entry name" value="LacI/GalR-like_sensor"/>
</dbReference>
<dbReference type="CDD" id="cd01392">
    <property type="entry name" value="HTH_LacI"/>
    <property type="match status" value="1"/>
</dbReference>
<keyword evidence="1" id="KW-0805">Transcription regulation</keyword>
<dbReference type="PROSITE" id="PS50932">
    <property type="entry name" value="HTH_LACI_2"/>
    <property type="match status" value="1"/>
</dbReference>
<protein>
    <submittedName>
        <fullName evidence="5">Transcriptional regulator</fullName>
    </submittedName>
</protein>
<gene>
    <name evidence="5" type="primary">purR1</name>
    <name evidence="5" type="ORF">DTL3_0706</name>
</gene>
<dbReference type="InterPro" id="IPR028082">
    <property type="entry name" value="Peripla_BP_I"/>
</dbReference>
<dbReference type="CDD" id="cd06267">
    <property type="entry name" value="PBP1_LacI_sugar_binding-like"/>
    <property type="match status" value="1"/>
</dbReference>
<reference evidence="6" key="1">
    <citation type="submission" date="2014-11" db="EMBL/GenBank/DDBJ databases">
        <authorList>
            <person name="Wibberg D."/>
        </authorList>
    </citation>
    <scope>NUCLEOTIDE SEQUENCE [LARGE SCALE GENOMIC DNA]</scope>
    <source>
        <strain evidence="6">L3</strain>
    </source>
</reference>
<proteinExistence type="predicted"/>
<dbReference type="STRING" id="1006576.DTL3_0706"/>
<dbReference type="Pfam" id="PF00356">
    <property type="entry name" value="LacI"/>
    <property type="match status" value="1"/>
</dbReference>
<dbReference type="Pfam" id="PF13377">
    <property type="entry name" value="Peripla_BP_3"/>
    <property type="match status" value="1"/>
</dbReference>
<evidence type="ECO:0000313" key="5">
    <source>
        <dbReference type="EMBL" id="CEP78016.1"/>
    </source>
</evidence>
<dbReference type="AlphaFoldDB" id="A0A0C7NJ98"/>
<dbReference type="KEGG" id="dtn:DTL3_0706"/>